<feature type="binding site" evidence="9">
    <location>
        <position position="261"/>
    </location>
    <ligand>
        <name>substrate</name>
    </ligand>
</feature>
<reference evidence="13" key="2">
    <citation type="submission" date="2021-05" db="EMBL/GenBank/DDBJ databases">
        <authorList>
            <person name="Moolhuijzen P.M."/>
            <person name="Moffat C.S."/>
        </authorList>
    </citation>
    <scope>NUCLEOTIDE SEQUENCE</scope>
    <source>
        <strain evidence="13">86-124</strain>
    </source>
</reference>
<keyword evidence="5 7" id="KW-0119">Carbohydrate metabolism</keyword>
<dbReference type="InterPro" id="IPR032466">
    <property type="entry name" value="Metal_Hydrolase"/>
</dbReference>
<evidence type="ECO:0000256" key="7">
    <source>
        <dbReference type="PIRNR" id="PIRNR038994"/>
    </source>
</evidence>
<evidence type="ECO:0000256" key="9">
    <source>
        <dbReference type="PIRSR" id="PIRSR038994-2"/>
    </source>
</evidence>
<organism evidence="12 14">
    <name type="scientific">Pyrenophora tritici-repentis</name>
    <dbReference type="NCBI Taxonomy" id="45151"/>
    <lineage>
        <taxon>Eukaryota</taxon>
        <taxon>Fungi</taxon>
        <taxon>Dikarya</taxon>
        <taxon>Ascomycota</taxon>
        <taxon>Pezizomycotina</taxon>
        <taxon>Dothideomycetes</taxon>
        <taxon>Pleosporomycetidae</taxon>
        <taxon>Pleosporales</taxon>
        <taxon>Pleosporineae</taxon>
        <taxon>Pleosporaceae</taxon>
        <taxon>Pyrenophora</taxon>
    </lineage>
</organism>
<dbReference type="InterPro" id="IPR003764">
    <property type="entry name" value="GlcNAc_6-P_deAcase"/>
</dbReference>
<evidence type="ECO:0000256" key="10">
    <source>
        <dbReference type="PIRSR" id="PIRSR038994-3"/>
    </source>
</evidence>
<reference evidence="12 14" key="1">
    <citation type="journal article" date="2018" name="BMC Genomics">
        <title>Comparative genomics of the wheat fungal pathogen Pyrenophora tritici-repentis reveals chromosomal variations and genome plasticity.</title>
        <authorList>
            <person name="Moolhuijzen P."/>
            <person name="See P.T."/>
            <person name="Hane J.K."/>
            <person name="Shi G."/>
            <person name="Liu Z."/>
            <person name="Oliver R.P."/>
            <person name="Moffat C.S."/>
        </authorList>
    </citation>
    <scope>NUCLEOTIDE SEQUENCE [LARGE SCALE GENOMIC DNA]</scope>
    <source>
        <strain evidence="12">M4</strain>
    </source>
</reference>
<proteinExistence type="inferred from homology"/>
<dbReference type="Gene3D" id="3.20.20.140">
    <property type="entry name" value="Metal-dependent hydrolases"/>
    <property type="match status" value="1"/>
</dbReference>
<dbReference type="SUPFAM" id="SSF51338">
    <property type="entry name" value="Composite domain of metallo-dependent hydrolases"/>
    <property type="match status" value="1"/>
</dbReference>
<keyword evidence="10" id="KW-0479">Metal-binding</keyword>
<dbReference type="PANTHER" id="PTHR11113">
    <property type="entry name" value="N-ACETYLGLUCOSAMINE-6-PHOSPHATE DEACETYLASE"/>
    <property type="match status" value="1"/>
</dbReference>
<dbReference type="AlphaFoldDB" id="A0A2W1I0U7"/>
<comment type="caution">
    <text evidence="12">The sequence shown here is derived from an EMBL/GenBank/DDBJ whole genome shotgun (WGS) entry which is preliminary data.</text>
</comment>
<dbReference type="EC" id="3.5.1.25" evidence="2 7"/>
<evidence type="ECO:0000256" key="3">
    <source>
        <dbReference type="ARBA" id="ARBA00018029"/>
    </source>
</evidence>
<dbReference type="SUPFAM" id="SSF51556">
    <property type="entry name" value="Metallo-dependent hydrolases"/>
    <property type="match status" value="1"/>
</dbReference>
<feature type="domain" description="Amidohydrolase-related" evidence="11">
    <location>
        <begin position="227"/>
        <end position="394"/>
    </location>
</feature>
<comment type="similarity">
    <text evidence="1 7">Belongs to the metallo-dependent hydrolases superfamily. NagA family.</text>
</comment>
<evidence type="ECO:0000256" key="2">
    <source>
        <dbReference type="ARBA" id="ARBA00011899"/>
    </source>
</evidence>
<dbReference type="PANTHER" id="PTHR11113:SF4">
    <property type="entry name" value="N-ACETYLGLUCOSAMINE-6-PHOSPHATE DEACETYLASE"/>
    <property type="match status" value="1"/>
</dbReference>
<dbReference type="GO" id="GO:0006046">
    <property type="term" value="P:N-acetylglucosamine catabolic process"/>
    <property type="evidence" value="ECO:0007669"/>
    <property type="project" value="TreeGrafter"/>
</dbReference>
<feature type="binding site" evidence="9">
    <location>
        <position position="144"/>
    </location>
    <ligand>
        <name>substrate</name>
    </ligand>
</feature>
<dbReference type="GO" id="GO:0008448">
    <property type="term" value="F:N-acetylglucosamine-6-phosphate deacetylase activity"/>
    <property type="evidence" value="ECO:0007669"/>
    <property type="project" value="UniProtKB-UniRule"/>
</dbReference>
<evidence type="ECO:0000256" key="8">
    <source>
        <dbReference type="PIRSR" id="PIRSR038994-1"/>
    </source>
</evidence>
<evidence type="ECO:0000313" key="14">
    <source>
        <dbReference type="Proteomes" id="UP000245464"/>
    </source>
</evidence>
<dbReference type="Pfam" id="PF01979">
    <property type="entry name" value="Amidohydro_1"/>
    <property type="match status" value="1"/>
</dbReference>
<comment type="cofactor">
    <cofactor evidence="10">
        <name>a divalent metal cation</name>
        <dbReference type="ChEBI" id="CHEBI:60240"/>
    </cofactor>
    <text evidence="10">Binds 1 divalent metal cation per subunit.</text>
</comment>
<dbReference type="EMBL" id="NRDI02000008">
    <property type="protein sequence ID" value="KAI1514372.1"/>
    <property type="molecule type" value="Genomic_DNA"/>
</dbReference>
<dbReference type="Proteomes" id="UP000245464">
    <property type="component" value="Chromosome 5"/>
</dbReference>
<feature type="binding site" evidence="10">
    <location>
        <position position="133"/>
    </location>
    <ligand>
        <name>Zn(2+)</name>
        <dbReference type="ChEBI" id="CHEBI:29105"/>
    </ligand>
</feature>
<dbReference type="EMBL" id="NQIK02000005">
    <property type="protein sequence ID" value="KAF7570726.1"/>
    <property type="molecule type" value="Genomic_DNA"/>
</dbReference>
<dbReference type="OMA" id="YMKNPRL"/>
<keyword evidence="15" id="KW-1185">Reference proteome</keyword>
<evidence type="ECO:0000313" key="12">
    <source>
        <dbReference type="EMBL" id="KAF7570726.1"/>
    </source>
</evidence>
<evidence type="ECO:0000313" key="15">
    <source>
        <dbReference type="Proteomes" id="UP000249757"/>
    </source>
</evidence>
<name>A0A2W1I0U7_9PLEO</name>
<feature type="binding site" evidence="9">
    <location>
        <begin position="224"/>
        <end position="225"/>
    </location>
    <ligand>
        <name>substrate</name>
    </ligand>
</feature>
<keyword evidence="4 7" id="KW-0378">Hydrolase</keyword>
<dbReference type="PIRSF" id="PIRSF038994">
    <property type="entry name" value="NagA"/>
    <property type="match status" value="1"/>
</dbReference>
<feature type="active site" description="Proton donor/acceptor" evidence="8">
    <location>
        <position position="283"/>
    </location>
</feature>
<evidence type="ECO:0000256" key="5">
    <source>
        <dbReference type="ARBA" id="ARBA00023277"/>
    </source>
</evidence>
<feature type="binding site" evidence="10">
    <location>
        <position position="221"/>
    </location>
    <ligand>
        <name>Zn(2+)</name>
        <dbReference type="ChEBI" id="CHEBI:29105"/>
    </ligand>
</feature>
<gene>
    <name evidence="13" type="ORF">Ptr86124_007002</name>
    <name evidence="12" type="ORF">PtrM4_107280</name>
</gene>
<evidence type="ECO:0000256" key="1">
    <source>
        <dbReference type="ARBA" id="ARBA00010716"/>
    </source>
</evidence>
<sequence>MSGWFTLFTNCRYVLDGELVEDHLVISDETGLILKRDGYIGGEAIDLEDTIIAPGFLELHTNGANGFHFTHFDDEKSYAAKIDDIARYYATQGVTGFWATIPTVKSEEFQKILPSLAPREVLSSASLLGAHTEGPYLHPAKKGAHNSSLFHSCSTSPSTVFGSSNLQSVVKLVTLAPELPNSTALIKSFTSQGIKVAMGHSTATYDEGLTGLGAGASALTHTLNAMPSWSSRAPGLAGLVSLSETGKVKPPWYTIIADGEHLHPNTVCLLHRASPKRSIIITDSIELASLKDGTHPGHSQIPFNQVKNGTRATIADTDTLIGGCIPLQESVRNLMDWSGCGIAEAVGTVTENIAAFMGIDGEGGRGVLKEGRRADLTVLNEQGEVLQTWVSGHKVWDREEEVAVREADGEARG</sequence>
<dbReference type="OrthoDB" id="10264777at2759"/>
<feature type="binding site" evidence="9">
    <location>
        <begin position="320"/>
        <end position="322"/>
    </location>
    <ligand>
        <name>substrate</name>
    </ligand>
</feature>
<dbReference type="InterPro" id="IPR011059">
    <property type="entry name" value="Metal-dep_hydrolase_composite"/>
</dbReference>
<dbReference type="Proteomes" id="UP000249757">
    <property type="component" value="Unassembled WGS sequence"/>
</dbReference>
<dbReference type="Gene3D" id="2.30.40.10">
    <property type="entry name" value="Urease, subunit C, domain 1"/>
    <property type="match status" value="1"/>
</dbReference>
<evidence type="ECO:0000256" key="4">
    <source>
        <dbReference type="ARBA" id="ARBA00022801"/>
    </source>
</evidence>
<accession>A0A2W1I0U7</accession>
<evidence type="ECO:0000259" key="11">
    <source>
        <dbReference type="Pfam" id="PF01979"/>
    </source>
</evidence>
<reference evidence="15" key="4">
    <citation type="journal article" date="2022" name="Microb. Genom.">
        <title>A global pangenome for the wheat fungal pathogen Pyrenophora tritici-repentis and prediction of effector protein structural homology.</title>
        <authorList>
            <person name="Moolhuijzen P.M."/>
            <person name="See P.T."/>
            <person name="Shi G."/>
            <person name="Powell H.R."/>
            <person name="Cockram J."/>
            <person name="Jorgensen L.N."/>
            <person name="Benslimane H."/>
            <person name="Strelkov S.E."/>
            <person name="Turner J."/>
            <person name="Liu Z."/>
            <person name="Moffat C.S."/>
        </authorList>
    </citation>
    <scope>NUCLEOTIDE SEQUENCE [LARGE SCALE GENOMIC DNA]</scope>
</reference>
<feature type="binding site" evidence="9">
    <location>
        <position position="232"/>
    </location>
    <ligand>
        <name>substrate</name>
    </ligand>
</feature>
<reference evidence="13" key="3">
    <citation type="journal article" date="2022" name="bioRxiv">
        <title>A global pangenome for the wheat fungal pathogen Pyrenophora tritici-repentis and prediction of effector protein structural homology.</title>
        <authorList>
            <person name="Moolhuijzen P."/>
            <person name="See P.T."/>
            <person name="Shi G."/>
            <person name="Powell H.R."/>
            <person name="Cockram J."/>
            <person name="Jorgensen L.N."/>
            <person name="Benslimane H."/>
            <person name="Strelkov S.E."/>
            <person name="Turner J."/>
            <person name="Liu Z."/>
            <person name="Moffat C.S."/>
        </authorList>
    </citation>
    <scope>NUCLEOTIDE SEQUENCE</scope>
    <source>
        <strain evidence="13">86-124</strain>
    </source>
</reference>
<dbReference type="InterPro" id="IPR006680">
    <property type="entry name" value="Amidohydro-rel"/>
</dbReference>
<dbReference type="GO" id="GO:0046872">
    <property type="term" value="F:metal ion binding"/>
    <property type="evidence" value="ECO:0007669"/>
    <property type="project" value="UniProtKB-KW"/>
</dbReference>
<comment type="catalytic activity">
    <reaction evidence="6 7">
        <text>N-acetyl-D-glucosamine 6-phosphate + H2O = D-glucosamine 6-phosphate + acetate</text>
        <dbReference type="Rhea" id="RHEA:22936"/>
        <dbReference type="ChEBI" id="CHEBI:15377"/>
        <dbReference type="ChEBI" id="CHEBI:30089"/>
        <dbReference type="ChEBI" id="CHEBI:57513"/>
        <dbReference type="ChEBI" id="CHEBI:58725"/>
        <dbReference type="EC" id="3.5.1.25"/>
    </reaction>
</comment>
<feature type="binding site" evidence="10">
    <location>
        <position position="200"/>
    </location>
    <ligand>
        <name>Zn(2+)</name>
        <dbReference type="ChEBI" id="CHEBI:29105"/>
    </ligand>
</feature>
<evidence type="ECO:0000256" key="6">
    <source>
        <dbReference type="ARBA" id="ARBA00047647"/>
    </source>
</evidence>
<protein>
    <recommendedName>
        <fullName evidence="3 7">N-acetylglucosamine-6-phosphate deacetylase</fullName>
        <ecNumber evidence="2 7">3.5.1.25</ecNumber>
    </recommendedName>
</protein>
<evidence type="ECO:0000313" key="13">
    <source>
        <dbReference type="EMBL" id="KAI1514372.1"/>
    </source>
</evidence>